<evidence type="ECO:0000313" key="1">
    <source>
        <dbReference type="EMBL" id="WKN36963.1"/>
    </source>
</evidence>
<dbReference type="SUPFAM" id="SSF53335">
    <property type="entry name" value="S-adenosyl-L-methionine-dependent methyltransferases"/>
    <property type="match status" value="1"/>
</dbReference>
<reference evidence="1" key="1">
    <citation type="journal article" date="2023" name="Comput. Struct. Biotechnol. J.">
        <title>Discovery of a novel marine Bacteroidetes with a rich repertoire of carbohydrate-active enzymes.</title>
        <authorList>
            <person name="Chen B."/>
            <person name="Liu G."/>
            <person name="Chen Q."/>
            <person name="Wang H."/>
            <person name="Liu L."/>
            <person name="Tang K."/>
        </authorList>
    </citation>
    <scope>NUCLEOTIDE SEQUENCE</scope>
    <source>
        <strain evidence="1">TK19036</strain>
    </source>
</reference>
<sequence>MIDFLLILIILCLIIFSCFLFRINKSQQDLRQLLLKNEAAHAMQFRQFQGLMNIYFVTKPSNVLPAFRDLWSISPDFAEILMQEVINRKPKLIIDIGSGASSIVMGYCLKKIGAGKILALDHDQKFADRTSNYVRAHGLEEYVEVLHQPLVQADIDSFQGVWYDSSFLNKIQQKIDFVIVDAPPGYIQKYSRYPALPFLYDYLSDRAAILVDDTKREDESVIVSRWKEKYKEFNSTSYDTETGAVLLARSNK</sequence>
<dbReference type="Pfam" id="PF13578">
    <property type="entry name" value="Methyltransf_24"/>
    <property type="match status" value="1"/>
</dbReference>
<dbReference type="GO" id="GO:0008168">
    <property type="term" value="F:methyltransferase activity"/>
    <property type="evidence" value="ECO:0007669"/>
    <property type="project" value="UniProtKB-KW"/>
</dbReference>
<gene>
    <name evidence="1" type="ORF">K4G66_31850</name>
</gene>
<protein>
    <submittedName>
        <fullName evidence="1">Class I SAM-dependent methyltransferase</fullName>
    </submittedName>
</protein>
<name>A0AA49GP49_9BACT</name>
<reference evidence="1" key="2">
    <citation type="journal article" date="2024" name="Antonie Van Leeuwenhoek">
        <title>Roseihalotalea indica gen. nov., sp. nov., a halophilic Bacteroidetes from mesopelagic Southwest Indian Ocean with higher carbohydrate metabolic potential.</title>
        <authorList>
            <person name="Chen B."/>
            <person name="Zhang M."/>
            <person name="Lin D."/>
            <person name="Ye J."/>
            <person name="Tang K."/>
        </authorList>
    </citation>
    <scope>NUCLEOTIDE SEQUENCE</scope>
    <source>
        <strain evidence="1">TK19036</strain>
    </source>
</reference>
<dbReference type="GO" id="GO:0032259">
    <property type="term" value="P:methylation"/>
    <property type="evidence" value="ECO:0007669"/>
    <property type="project" value="UniProtKB-KW"/>
</dbReference>
<dbReference type="Gene3D" id="3.40.50.150">
    <property type="entry name" value="Vaccinia Virus protein VP39"/>
    <property type="match status" value="1"/>
</dbReference>
<keyword evidence="1" id="KW-0808">Transferase</keyword>
<dbReference type="EMBL" id="CP120682">
    <property type="protein sequence ID" value="WKN36963.1"/>
    <property type="molecule type" value="Genomic_DNA"/>
</dbReference>
<keyword evidence="1" id="KW-0489">Methyltransferase</keyword>
<dbReference type="InterPro" id="IPR029063">
    <property type="entry name" value="SAM-dependent_MTases_sf"/>
</dbReference>
<organism evidence="1">
    <name type="scientific">Roseihalotalea indica</name>
    <dbReference type="NCBI Taxonomy" id="2867963"/>
    <lineage>
        <taxon>Bacteria</taxon>
        <taxon>Pseudomonadati</taxon>
        <taxon>Bacteroidota</taxon>
        <taxon>Cytophagia</taxon>
        <taxon>Cytophagales</taxon>
        <taxon>Catalimonadaceae</taxon>
        <taxon>Roseihalotalea</taxon>
    </lineage>
</organism>
<accession>A0AA49GP49</accession>
<proteinExistence type="predicted"/>
<dbReference type="AlphaFoldDB" id="A0AA49GP49"/>